<keyword evidence="2" id="KW-1185">Reference proteome</keyword>
<accession>A0A5B7HBV3</accession>
<reference evidence="1 2" key="1">
    <citation type="submission" date="2019-05" db="EMBL/GenBank/DDBJ databases">
        <title>Another draft genome of Portunus trituberculatus and its Hox gene families provides insights of decapod evolution.</title>
        <authorList>
            <person name="Jeong J.-H."/>
            <person name="Song I."/>
            <person name="Kim S."/>
            <person name="Choi T."/>
            <person name="Kim D."/>
            <person name="Ryu S."/>
            <person name="Kim W."/>
        </authorList>
    </citation>
    <scope>NUCLEOTIDE SEQUENCE [LARGE SCALE GENOMIC DNA]</scope>
    <source>
        <tissue evidence="1">Muscle</tissue>
    </source>
</reference>
<evidence type="ECO:0000313" key="2">
    <source>
        <dbReference type="Proteomes" id="UP000324222"/>
    </source>
</evidence>
<protein>
    <submittedName>
        <fullName evidence="1">Uncharacterized protein</fullName>
    </submittedName>
</protein>
<comment type="caution">
    <text evidence="1">The sequence shown here is derived from an EMBL/GenBank/DDBJ whole genome shotgun (WGS) entry which is preliminary data.</text>
</comment>
<organism evidence="1 2">
    <name type="scientific">Portunus trituberculatus</name>
    <name type="common">Swimming crab</name>
    <name type="synonym">Neptunus trituberculatus</name>
    <dbReference type="NCBI Taxonomy" id="210409"/>
    <lineage>
        <taxon>Eukaryota</taxon>
        <taxon>Metazoa</taxon>
        <taxon>Ecdysozoa</taxon>
        <taxon>Arthropoda</taxon>
        <taxon>Crustacea</taxon>
        <taxon>Multicrustacea</taxon>
        <taxon>Malacostraca</taxon>
        <taxon>Eumalacostraca</taxon>
        <taxon>Eucarida</taxon>
        <taxon>Decapoda</taxon>
        <taxon>Pleocyemata</taxon>
        <taxon>Brachyura</taxon>
        <taxon>Eubrachyura</taxon>
        <taxon>Portunoidea</taxon>
        <taxon>Portunidae</taxon>
        <taxon>Portuninae</taxon>
        <taxon>Portunus</taxon>
    </lineage>
</organism>
<gene>
    <name evidence="1" type="ORF">E2C01_064443</name>
</gene>
<evidence type="ECO:0000313" key="1">
    <source>
        <dbReference type="EMBL" id="MPC70201.1"/>
    </source>
</evidence>
<proteinExistence type="predicted"/>
<name>A0A5B7HBV3_PORTR</name>
<sequence length="80" mass="8818">MGPLASHYVALGDQKNKCCVVSPLRKAFPAHRLPQQHRHSTRVTAVPHLRVMELKYMHIGLANSHPITISSGLSRAEGRG</sequence>
<dbReference type="EMBL" id="VSRR010030742">
    <property type="protein sequence ID" value="MPC70201.1"/>
    <property type="molecule type" value="Genomic_DNA"/>
</dbReference>
<dbReference type="AlphaFoldDB" id="A0A5B7HBV3"/>
<dbReference type="Proteomes" id="UP000324222">
    <property type="component" value="Unassembled WGS sequence"/>
</dbReference>